<dbReference type="OrthoDB" id="7889190at2"/>
<evidence type="ECO:0000259" key="2">
    <source>
        <dbReference type="Pfam" id="PF10135"/>
    </source>
</evidence>
<dbReference type="InterPro" id="IPR019301">
    <property type="entry name" value="Flagellar_prot_FlgJ_N"/>
</dbReference>
<keyword evidence="3" id="KW-0966">Cell projection</keyword>
<dbReference type="AlphaFoldDB" id="A0A5N7MUT9"/>
<accession>A0A5N7MUT9</accession>
<evidence type="ECO:0000313" key="3">
    <source>
        <dbReference type="EMBL" id="MPR30742.1"/>
    </source>
</evidence>
<protein>
    <submittedName>
        <fullName evidence="3">Flagellar biosynthesis protein FlgJ</fullName>
    </submittedName>
</protein>
<dbReference type="Proteomes" id="UP000403266">
    <property type="component" value="Unassembled WGS sequence"/>
</dbReference>
<feature type="domain" description="Flagellar protein FlgJ N-terminal" evidence="2">
    <location>
        <begin position="102"/>
        <end position="140"/>
    </location>
</feature>
<name>A0A5N7MUT9_9HYPH</name>
<comment type="caution">
    <text evidence="3">The sequence shown here is derived from an EMBL/GenBank/DDBJ whole genome shotgun (WGS) entry which is preliminary data.</text>
</comment>
<proteinExistence type="predicted"/>
<dbReference type="RefSeq" id="WP_152717641.1">
    <property type="nucleotide sequence ID" value="NZ_VOSJ01000466.1"/>
</dbReference>
<evidence type="ECO:0000313" key="4">
    <source>
        <dbReference type="Proteomes" id="UP000403266"/>
    </source>
</evidence>
<dbReference type="EMBL" id="VOSK01000436">
    <property type="protein sequence ID" value="MPR30742.1"/>
    <property type="molecule type" value="Genomic_DNA"/>
</dbReference>
<keyword evidence="3" id="KW-0969">Cilium</keyword>
<keyword evidence="3" id="KW-0282">Flagellum</keyword>
<keyword evidence="4" id="KW-1185">Reference proteome</keyword>
<organism evidence="3 4">
    <name type="scientific">Microvirga tunisiensis</name>
    <dbReference type="NCBI Taxonomy" id="2108360"/>
    <lineage>
        <taxon>Bacteria</taxon>
        <taxon>Pseudomonadati</taxon>
        <taxon>Pseudomonadota</taxon>
        <taxon>Alphaproteobacteria</taxon>
        <taxon>Hyphomicrobiales</taxon>
        <taxon>Methylobacteriaceae</taxon>
        <taxon>Microvirga</taxon>
    </lineage>
</organism>
<feature type="region of interest" description="Disordered" evidence="1">
    <location>
        <begin position="140"/>
        <end position="170"/>
    </location>
</feature>
<sequence length="170" mass="17762">MAISPPSDIVNDVARAADPARYQAAAQKLLDGASAVEGASFDDAVKSVAGQPLMTSGADVYTLRNSLRNDAELTSAARTKKAHQEFEAYILQTFVESMLPKDAENTYGKGNAGSIWKSMMAEQIGAQISRVGGIGVAKQLLGPRETGPSADILAPPAPPSFSGKTSPQKI</sequence>
<dbReference type="Pfam" id="PF10135">
    <property type="entry name" value="Rod-binding"/>
    <property type="match status" value="1"/>
</dbReference>
<gene>
    <name evidence="3" type="ORF">FS320_38685</name>
</gene>
<evidence type="ECO:0000256" key="1">
    <source>
        <dbReference type="SAM" id="MobiDB-lite"/>
    </source>
</evidence>
<reference evidence="3 4" key="1">
    <citation type="journal article" date="2019" name="Syst. Appl. Microbiol.">
        <title>Microvirga tunisiensis sp. nov., a root nodule symbiotic bacterium isolated from Lupinus micranthus and L. luteus grown in Northern Tunisia.</title>
        <authorList>
            <person name="Msaddak A."/>
            <person name="Rejili M."/>
            <person name="Duran D."/>
            <person name="Mars M."/>
            <person name="Palacios J.M."/>
            <person name="Ruiz-Argueso T."/>
            <person name="Rey L."/>
            <person name="Imperial J."/>
        </authorList>
    </citation>
    <scope>NUCLEOTIDE SEQUENCE [LARGE SCALE GENOMIC DNA]</scope>
    <source>
        <strain evidence="3 4">Lmie10</strain>
    </source>
</reference>